<comment type="caution">
    <text evidence="1">The sequence shown here is derived from an EMBL/GenBank/DDBJ whole genome shotgun (WGS) entry which is preliminary data.</text>
</comment>
<proteinExistence type="predicted"/>
<dbReference type="InterPro" id="IPR024524">
    <property type="entry name" value="DUF3800"/>
</dbReference>
<organism evidence="1 2">
    <name type="scientific">Candidatus Roizmanbacteria bacterium GW2011_GWC2_35_12</name>
    <dbReference type="NCBI Taxonomy" id="1618485"/>
    <lineage>
        <taxon>Bacteria</taxon>
        <taxon>Candidatus Roizmaniibacteriota</taxon>
    </lineage>
</organism>
<evidence type="ECO:0008006" key="3">
    <source>
        <dbReference type="Google" id="ProtNLM"/>
    </source>
</evidence>
<dbReference type="Pfam" id="PF12686">
    <property type="entry name" value="DUF3800"/>
    <property type="match status" value="1"/>
</dbReference>
<sequence length="244" mass="28627">MKLMFLDESGDHSLLENKIDKSYPMFVLAGCIFDLDYYSKVVEREINKLKIKYFNDPSIILRSYDIRKQKNSFVSLVDKKKRDLFLNDLDKIINSLKFTVIAAAINKFKLIKTYSSPVNPYHLCFQFILERAIMFLGRDNDSIILRAESRETHNDKLLATVYENFRVKGNRFIKSEEVRNKFTDLSFNQKTQNIIGHQIADLMAYPIGRWALDKDKENKAFEIVKTKLHCKNGVFQNYGLKIFP</sequence>
<accession>A0A0G0BTH1</accession>
<evidence type="ECO:0000313" key="1">
    <source>
        <dbReference type="EMBL" id="KKP67076.1"/>
    </source>
</evidence>
<reference evidence="1 2" key="1">
    <citation type="journal article" date="2015" name="Nature">
        <title>rRNA introns, odd ribosomes, and small enigmatic genomes across a large radiation of phyla.</title>
        <authorList>
            <person name="Brown C.T."/>
            <person name="Hug L.A."/>
            <person name="Thomas B.C."/>
            <person name="Sharon I."/>
            <person name="Castelle C.J."/>
            <person name="Singh A."/>
            <person name="Wilkins M.J."/>
            <person name="Williams K.H."/>
            <person name="Banfield J.F."/>
        </authorList>
    </citation>
    <scope>NUCLEOTIDE SEQUENCE [LARGE SCALE GENOMIC DNA]</scope>
</reference>
<dbReference type="EMBL" id="LBPX01000022">
    <property type="protein sequence ID" value="KKP67076.1"/>
    <property type="molecule type" value="Genomic_DNA"/>
</dbReference>
<dbReference type="AlphaFoldDB" id="A0A0G0BTH1"/>
<evidence type="ECO:0000313" key="2">
    <source>
        <dbReference type="Proteomes" id="UP000034127"/>
    </source>
</evidence>
<name>A0A0G0BTH1_9BACT</name>
<dbReference type="Proteomes" id="UP000034127">
    <property type="component" value="Unassembled WGS sequence"/>
</dbReference>
<protein>
    <recommendedName>
        <fullName evidence="3">DUF3800 domain-containing protein</fullName>
    </recommendedName>
</protein>
<gene>
    <name evidence="1" type="ORF">UR63_C0022G0005</name>
</gene>